<dbReference type="Proteomes" id="UP000799777">
    <property type="component" value="Unassembled WGS sequence"/>
</dbReference>
<comment type="caution">
    <text evidence="1">The sequence shown here is derived from an EMBL/GenBank/DDBJ whole genome shotgun (WGS) entry which is preliminary data.</text>
</comment>
<proteinExistence type="predicted"/>
<evidence type="ECO:0000313" key="1">
    <source>
        <dbReference type="EMBL" id="KAF2026526.1"/>
    </source>
</evidence>
<evidence type="ECO:0000313" key="2">
    <source>
        <dbReference type="Proteomes" id="UP000799777"/>
    </source>
</evidence>
<organism evidence="1 2">
    <name type="scientific">Setomelanomma holmii</name>
    <dbReference type="NCBI Taxonomy" id="210430"/>
    <lineage>
        <taxon>Eukaryota</taxon>
        <taxon>Fungi</taxon>
        <taxon>Dikarya</taxon>
        <taxon>Ascomycota</taxon>
        <taxon>Pezizomycotina</taxon>
        <taxon>Dothideomycetes</taxon>
        <taxon>Pleosporomycetidae</taxon>
        <taxon>Pleosporales</taxon>
        <taxon>Pleosporineae</taxon>
        <taxon>Phaeosphaeriaceae</taxon>
        <taxon>Setomelanomma</taxon>
    </lineage>
</organism>
<dbReference type="OrthoDB" id="5413827at2759"/>
<accession>A0A9P4H4I5</accession>
<sequence>MSVGNKVIHTAYGAPGRVGVGSVNKFSPWADVVFGLLRVCRQMYLEVSPLACALNAFSFYFLLWDVRSVYHRLTQTQIDRVRVVKVTCPDSMTRMYHKYRQPFSQYFPNLRRVVVSGAAAESIIGRQIDSNAWSDIANCIQRLEGQDVEVVLEYSVDQ</sequence>
<protein>
    <submittedName>
        <fullName evidence="1">Uncharacterized protein</fullName>
    </submittedName>
</protein>
<dbReference type="AlphaFoldDB" id="A0A9P4H4I5"/>
<gene>
    <name evidence="1" type="ORF">EK21DRAFT_92361</name>
</gene>
<keyword evidence="2" id="KW-1185">Reference proteome</keyword>
<reference evidence="1" key="1">
    <citation type="journal article" date="2020" name="Stud. Mycol.">
        <title>101 Dothideomycetes genomes: a test case for predicting lifestyles and emergence of pathogens.</title>
        <authorList>
            <person name="Haridas S."/>
            <person name="Albert R."/>
            <person name="Binder M."/>
            <person name="Bloem J."/>
            <person name="Labutti K."/>
            <person name="Salamov A."/>
            <person name="Andreopoulos B."/>
            <person name="Baker S."/>
            <person name="Barry K."/>
            <person name="Bills G."/>
            <person name="Bluhm B."/>
            <person name="Cannon C."/>
            <person name="Castanera R."/>
            <person name="Culley D."/>
            <person name="Daum C."/>
            <person name="Ezra D."/>
            <person name="Gonzalez J."/>
            <person name="Henrissat B."/>
            <person name="Kuo A."/>
            <person name="Liang C."/>
            <person name="Lipzen A."/>
            <person name="Lutzoni F."/>
            <person name="Magnuson J."/>
            <person name="Mondo S."/>
            <person name="Nolan M."/>
            <person name="Ohm R."/>
            <person name="Pangilinan J."/>
            <person name="Park H.-J."/>
            <person name="Ramirez L."/>
            <person name="Alfaro M."/>
            <person name="Sun H."/>
            <person name="Tritt A."/>
            <person name="Yoshinaga Y."/>
            <person name="Zwiers L.-H."/>
            <person name="Turgeon B."/>
            <person name="Goodwin S."/>
            <person name="Spatafora J."/>
            <person name="Crous P."/>
            <person name="Grigoriev I."/>
        </authorList>
    </citation>
    <scope>NUCLEOTIDE SEQUENCE</scope>
    <source>
        <strain evidence="1">CBS 110217</strain>
    </source>
</reference>
<name>A0A9P4H4I5_9PLEO</name>
<dbReference type="EMBL" id="ML978242">
    <property type="protein sequence ID" value="KAF2026526.1"/>
    <property type="molecule type" value="Genomic_DNA"/>
</dbReference>